<reference evidence="1" key="1">
    <citation type="submission" date="2021-08" db="EMBL/GenBank/DDBJ databases">
        <title>Complete genome sequence of Pseudomonas phytophila.</title>
        <authorList>
            <person name="Weir B.S."/>
            <person name="Templeton M.D."/>
            <person name="Arshed S."/>
            <person name="Andersen M.T."/>
            <person name="Jayaraman J."/>
        </authorList>
    </citation>
    <scope>NUCLEOTIDE SEQUENCE</scope>
    <source>
        <strain evidence="1">ICMP 23753</strain>
    </source>
</reference>
<gene>
    <name evidence="1" type="primary">yidD</name>
    <name evidence="1" type="ORF">K3169_01180</name>
</gene>
<name>A0ABY6FG53_9PSED</name>
<accession>A0ABY6FG53</accession>
<dbReference type="Proteomes" id="UP001063228">
    <property type="component" value="Chromosome"/>
</dbReference>
<evidence type="ECO:0000313" key="1">
    <source>
        <dbReference type="EMBL" id="UXZ96561.1"/>
    </source>
</evidence>
<organism evidence="1 2">
    <name type="scientific">Pseudomonas phytophila</name>
    <dbReference type="NCBI Taxonomy" id="2867264"/>
    <lineage>
        <taxon>Bacteria</taxon>
        <taxon>Pseudomonadati</taxon>
        <taxon>Pseudomonadota</taxon>
        <taxon>Gammaproteobacteria</taxon>
        <taxon>Pseudomonadales</taxon>
        <taxon>Pseudomonadaceae</taxon>
        <taxon>Pseudomonas</taxon>
    </lineage>
</organism>
<dbReference type="PANTHER" id="PTHR33383">
    <property type="entry name" value="MEMBRANE PROTEIN INSERTION EFFICIENCY FACTOR-RELATED"/>
    <property type="match status" value="1"/>
</dbReference>
<dbReference type="Pfam" id="PF01809">
    <property type="entry name" value="YidD"/>
    <property type="match status" value="1"/>
</dbReference>
<evidence type="ECO:0000313" key="2">
    <source>
        <dbReference type="Proteomes" id="UP001063228"/>
    </source>
</evidence>
<dbReference type="PANTHER" id="PTHR33383:SF1">
    <property type="entry name" value="MEMBRANE PROTEIN INSERTION EFFICIENCY FACTOR-RELATED"/>
    <property type="match status" value="1"/>
</dbReference>
<sequence length="68" mass="7553">MIKGFAIAAVRWYQRVAPARLRDACRFEPTCSNYAIRAIEKHGVANGCLKAAGRICRCRYPNGGQDLP</sequence>
<keyword evidence="2" id="KW-1185">Reference proteome</keyword>
<dbReference type="SMART" id="SM01234">
    <property type="entry name" value="Haemolytic"/>
    <property type="match status" value="1"/>
</dbReference>
<proteinExistence type="predicted"/>
<dbReference type="InterPro" id="IPR002696">
    <property type="entry name" value="Membr_insert_effic_factor_YidD"/>
</dbReference>
<protein>
    <submittedName>
        <fullName evidence="1">Membrane protein insertion efficiency factor YidD</fullName>
    </submittedName>
</protein>
<dbReference type="RefSeq" id="WP_263269597.1">
    <property type="nucleotide sequence ID" value="NZ_CP081201.1"/>
</dbReference>
<dbReference type="EMBL" id="CP081201">
    <property type="protein sequence ID" value="UXZ96561.1"/>
    <property type="molecule type" value="Genomic_DNA"/>
</dbReference>
<dbReference type="NCBIfam" id="TIGR00278">
    <property type="entry name" value="membrane protein insertion efficiency factor YidD"/>
    <property type="match status" value="1"/>
</dbReference>